<dbReference type="RefSeq" id="WP_344604306.1">
    <property type="nucleotide sequence ID" value="NZ_BAAAHE010000015.1"/>
</dbReference>
<proteinExistence type="predicted"/>
<reference evidence="2 3" key="1">
    <citation type="journal article" date="2019" name="Int. J. Syst. Evol. Microbiol.">
        <title>The Global Catalogue of Microorganisms (GCM) 10K type strain sequencing project: providing services to taxonomists for standard genome sequencing and annotation.</title>
        <authorList>
            <consortium name="The Broad Institute Genomics Platform"/>
            <consortium name="The Broad Institute Genome Sequencing Center for Infectious Disease"/>
            <person name="Wu L."/>
            <person name="Ma J."/>
        </authorList>
    </citation>
    <scope>NUCLEOTIDE SEQUENCE [LARGE SCALE GENOMIC DNA]</scope>
    <source>
        <strain evidence="2 3">JCM 10671</strain>
    </source>
</reference>
<feature type="region of interest" description="Disordered" evidence="1">
    <location>
        <begin position="1"/>
        <end position="22"/>
    </location>
</feature>
<accession>A0ABN1GSD2</accession>
<evidence type="ECO:0000256" key="1">
    <source>
        <dbReference type="SAM" id="MobiDB-lite"/>
    </source>
</evidence>
<feature type="compositionally biased region" description="Pro residues" evidence="1">
    <location>
        <begin position="79"/>
        <end position="90"/>
    </location>
</feature>
<gene>
    <name evidence="2" type="ORF">GCM10009547_20490</name>
</gene>
<comment type="caution">
    <text evidence="2">The sequence shown here is derived from an EMBL/GenBank/DDBJ whole genome shotgun (WGS) entry which is preliminary data.</text>
</comment>
<dbReference type="Proteomes" id="UP001500957">
    <property type="component" value="Unassembled WGS sequence"/>
</dbReference>
<keyword evidence="3" id="KW-1185">Reference proteome</keyword>
<evidence type="ECO:0000313" key="3">
    <source>
        <dbReference type="Proteomes" id="UP001500957"/>
    </source>
</evidence>
<organism evidence="2 3">
    <name type="scientific">Sporichthya brevicatena</name>
    <dbReference type="NCBI Taxonomy" id="171442"/>
    <lineage>
        <taxon>Bacteria</taxon>
        <taxon>Bacillati</taxon>
        <taxon>Actinomycetota</taxon>
        <taxon>Actinomycetes</taxon>
        <taxon>Sporichthyales</taxon>
        <taxon>Sporichthyaceae</taxon>
        <taxon>Sporichthya</taxon>
    </lineage>
</organism>
<evidence type="ECO:0000313" key="2">
    <source>
        <dbReference type="EMBL" id="GAA0618117.1"/>
    </source>
</evidence>
<feature type="region of interest" description="Disordered" evidence="1">
    <location>
        <begin position="75"/>
        <end position="96"/>
    </location>
</feature>
<dbReference type="EMBL" id="BAAAHE010000015">
    <property type="protein sequence ID" value="GAA0618117.1"/>
    <property type="molecule type" value="Genomic_DNA"/>
</dbReference>
<sequence length="96" mass="9931">MADVVPLRRPSRPEFGPPAASFSDVADPARALSVAWSPDARSVRLGIGTTEGPFSALVLDADDVLDLVRALVDGLPAPGTTPRPPAPVLPLVPRGD</sequence>
<name>A0ABN1GSD2_9ACTN</name>
<protein>
    <submittedName>
        <fullName evidence="2">Uncharacterized protein</fullName>
    </submittedName>
</protein>